<keyword evidence="2" id="KW-1185">Reference proteome</keyword>
<evidence type="ECO:0000313" key="2">
    <source>
        <dbReference type="Proteomes" id="UP001049518"/>
    </source>
</evidence>
<sequence>MTPDKKAIGARLREIREAPPYWSRSELARLLRAAADPRDRPGLPHVGPLTEMIKHWETGKRTPSRRYRALYARVTGLTQAELFGVPISQAPALPAADSASPNDYAALVRDTNRHLIVLDSRFGGTSVAALAVQAFTSAKTALATGRHDADERDLLAAAGETGEIAAWTLYDANRLAESRATAHEAMLLSRLAGDRSMELFELSHLALIDVKQRHGREALRIAEHAIEDVTLAPRVKALFNIRAARSLAQAGDRARSLDRLERVASVLQDSMHSRDPAWSWWLDASELAVQRGLVYAELGDHKAAMPYFDEAAHGRLRQDPYSPRSQAGPVTAHGQQWGRAAYNDLVHLFVALTKASAWMDAEAVATTVTDFTREVVSAQTEVTLHVAVRTVLRPRGGSDRPSSTLADLAKEIAEARGWSIGGAGVDPWAG</sequence>
<gene>
    <name evidence="1" type="ORF">AGRA3207_003816</name>
</gene>
<evidence type="ECO:0000313" key="1">
    <source>
        <dbReference type="EMBL" id="QXJ22760.1"/>
    </source>
</evidence>
<dbReference type="InterPro" id="IPR011990">
    <property type="entry name" value="TPR-like_helical_dom_sf"/>
</dbReference>
<dbReference type="Gene3D" id="1.25.40.10">
    <property type="entry name" value="Tetratricopeptide repeat domain"/>
    <property type="match status" value="1"/>
</dbReference>
<dbReference type="Gene3D" id="1.10.260.40">
    <property type="entry name" value="lambda repressor-like DNA-binding domains"/>
    <property type="match status" value="1"/>
</dbReference>
<organism evidence="1 2">
    <name type="scientific">Actinomadura graeca</name>
    <dbReference type="NCBI Taxonomy" id="2750812"/>
    <lineage>
        <taxon>Bacteria</taxon>
        <taxon>Bacillati</taxon>
        <taxon>Actinomycetota</taxon>
        <taxon>Actinomycetes</taxon>
        <taxon>Streptosporangiales</taxon>
        <taxon>Thermomonosporaceae</taxon>
        <taxon>Actinomadura</taxon>
    </lineage>
</organism>
<dbReference type="Proteomes" id="UP001049518">
    <property type="component" value="Chromosome"/>
</dbReference>
<accession>A0ABX8QVG1</accession>
<proteinExistence type="predicted"/>
<reference evidence="1" key="1">
    <citation type="submission" date="2020-07" db="EMBL/GenBank/DDBJ databases">
        <authorList>
            <person name="Tarantini F.S."/>
            <person name="Hong K.W."/>
            <person name="Chan K.G."/>
        </authorList>
    </citation>
    <scope>NUCLEOTIDE SEQUENCE</scope>
    <source>
        <strain evidence="1">32-07</strain>
    </source>
</reference>
<dbReference type="InterPro" id="IPR001387">
    <property type="entry name" value="Cro/C1-type_HTH"/>
</dbReference>
<dbReference type="SUPFAM" id="SSF48452">
    <property type="entry name" value="TPR-like"/>
    <property type="match status" value="1"/>
</dbReference>
<dbReference type="EMBL" id="CP059572">
    <property type="protein sequence ID" value="QXJ22760.1"/>
    <property type="molecule type" value="Genomic_DNA"/>
</dbReference>
<name>A0ABX8QVG1_9ACTN</name>
<dbReference type="CDD" id="cd00093">
    <property type="entry name" value="HTH_XRE"/>
    <property type="match status" value="1"/>
</dbReference>
<dbReference type="InterPro" id="IPR010982">
    <property type="entry name" value="Lambda_DNA-bd_dom_sf"/>
</dbReference>
<dbReference type="RefSeq" id="WP_231336093.1">
    <property type="nucleotide sequence ID" value="NZ_CP059572.1"/>
</dbReference>
<protein>
    <submittedName>
        <fullName evidence="1">Helix-turn-helix transcriptional regulator</fullName>
    </submittedName>
</protein>